<feature type="coiled-coil region" evidence="6">
    <location>
        <begin position="116"/>
        <end position="157"/>
    </location>
</feature>
<evidence type="ECO:0000313" key="9">
    <source>
        <dbReference type="EMBL" id="OAN48449.1"/>
    </source>
</evidence>
<dbReference type="Gene3D" id="1.10.287.130">
    <property type="match status" value="1"/>
</dbReference>
<gene>
    <name evidence="9" type="ORF">A6A03_07645</name>
</gene>
<dbReference type="SUPFAM" id="SSF55785">
    <property type="entry name" value="PYP-like sensor domain (PAS domain)"/>
    <property type="match status" value="1"/>
</dbReference>
<dbReference type="InterPro" id="IPR005467">
    <property type="entry name" value="His_kinase_dom"/>
</dbReference>
<evidence type="ECO:0000313" key="10">
    <source>
        <dbReference type="Proteomes" id="UP000078287"/>
    </source>
</evidence>
<dbReference type="NCBIfam" id="TIGR00229">
    <property type="entry name" value="sensory_box"/>
    <property type="match status" value="1"/>
</dbReference>
<dbReference type="SMART" id="SM00091">
    <property type="entry name" value="PAS"/>
    <property type="match status" value="1"/>
</dbReference>
<comment type="caution">
    <text evidence="9">The sequence shown here is derived from an EMBL/GenBank/DDBJ whole genome shotgun (WGS) entry which is preliminary data.</text>
</comment>
<keyword evidence="4" id="KW-0418">Kinase</keyword>
<dbReference type="InterPro" id="IPR036097">
    <property type="entry name" value="HisK_dim/P_sf"/>
</dbReference>
<proteinExistence type="predicted"/>
<dbReference type="Gene3D" id="3.30.450.20">
    <property type="entry name" value="PAS domain"/>
    <property type="match status" value="1"/>
</dbReference>
<evidence type="ECO:0000256" key="1">
    <source>
        <dbReference type="ARBA" id="ARBA00000085"/>
    </source>
</evidence>
<dbReference type="EC" id="2.7.13.3" evidence="2"/>
<dbReference type="SUPFAM" id="SSF47384">
    <property type="entry name" value="Homodimeric domain of signal transducing histidine kinase"/>
    <property type="match status" value="1"/>
</dbReference>
<feature type="domain" description="Histidine kinase" evidence="7">
    <location>
        <begin position="166"/>
        <end position="383"/>
    </location>
</feature>
<dbReference type="InterPro" id="IPR003661">
    <property type="entry name" value="HisK_dim/P_dom"/>
</dbReference>
<dbReference type="CDD" id="cd00130">
    <property type="entry name" value="PAS"/>
    <property type="match status" value="1"/>
</dbReference>
<keyword evidence="4" id="KW-0808">Transferase</keyword>
<dbReference type="InterPro" id="IPR000014">
    <property type="entry name" value="PAS"/>
</dbReference>
<dbReference type="InterPro" id="IPR003594">
    <property type="entry name" value="HATPase_dom"/>
</dbReference>
<evidence type="ECO:0000259" key="7">
    <source>
        <dbReference type="PROSITE" id="PS50109"/>
    </source>
</evidence>
<dbReference type="PRINTS" id="PR00344">
    <property type="entry name" value="BCTRLSENSOR"/>
</dbReference>
<dbReference type="SMART" id="SM00388">
    <property type="entry name" value="HisKA"/>
    <property type="match status" value="1"/>
</dbReference>
<dbReference type="PANTHER" id="PTHR43065">
    <property type="entry name" value="SENSOR HISTIDINE KINASE"/>
    <property type="match status" value="1"/>
</dbReference>
<evidence type="ECO:0000256" key="5">
    <source>
        <dbReference type="ARBA" id="ARBA00023012"/>
    </source>
</evidence>
<dbReference type="Proteomes" id="UP000078287">
    <property type="component" value="Unassembled WGS sequence"/>
</dbReference>
<keyword evidence="5" id="KW-0902">Two-component regulatory system</keyword>
<dbReference type="InterPro" id="IPR035965">
    <property type="entry name" value="PAS-like_dom_sf"/>
</dbReference>
<reference evidence="9 10" key="1">
    <citation type="submission" date="2016-04" db="EMBL/GenBank/DDBJ databases">
        <title>Chloroflexus islandicus sp. nov., a thermophilic filamentous anoxygenic phototrophic bacterium from geyser Strokkur (Iceland).</title>
        <authorList>
            <person name="Gaisin V.A."/>
            <person name="Kalashnikov A.M."/>
            <person name="Sukhacheva M.V."/>
            <person name="Grouzdev D.S."/>
            <person name="Ivanov T.M."/>
            <person name="Kuznetsov B."/>
            <person name="Gorlenko V.M."/>
        </authorList>
    </citation>
    <scope>NUCLEOTIDE SEQUENCE [LARGE SCALE GENOMIC DNA]</scope>
    <source>
        <strain evidence="10">isl-2</strain>
    </source>
</reference>
<keyword evidence="10" id="KW-1185">Reference proteome</keyword>
<dbReference type="STRING" id="1707952.A6A03_07645"/>
<feature type="domain" description="PAS" evidence="8">
    <location>
        <begin position="1"/>
        <end position="70"/>
    </location>
</feature>
<comment type="catalytic activity">
    <reaction evidence="1">
        <text>ATP + protein L-histidine = ADP + protein N-phospho-L-histidine.</text>
        <dbReference type="EC" id="2.7.13.3"/>
    </reaction>
</comment>
<keyword evidence="6" id="KW-0175">Coiled coil</keyword>
<dbReference type="SUPFAM" id="SSF55874">
    <property type="entry name" value="ATPase domain of HSP90 chaperone/DNA topoisomerase II/histidine kinase"/>
    <property type="match status" value="1"/>
</dbReference>
<dbReference type="RefSeq" id="WP_066782864.1">
    <property type="nucleotide sequence ID" value="NZ_LWQS01000031.1"/>
</dbReference>
<evidence type="ECO:0000256" key="2">
    <source>
        <dbReference type="ARBA" id="ARBA00012438"/>
    </source>
</evidence>
<evidence type="ECO:0000256" key="4">
    <source>
        <dbReference type="ARBA" id="ARBA00022777"/>
    </source>
</evidence>
<dbReference type="InterPro" id="IPR036890">
    <property type="entry name" value="HATPase_C_sf"/>
</dbReference>
<dbReference type="Pfam" id="PF08448">
    <property type="entry name" value="PAS_4"/>
    <property type="match status" value="1"/>
</dbReference>
<evidence type="ECO:0000256" key="6">
    <source>
        <dbReference type="SAM" id="Coils"/>
    </source>
</evidence>
<dbReference type="InterPro" id="IPR004358">
    <property type="entry name" value="Sig_transdc_His_kin-like_C"/>
</dbReference>
<dbReference type="AlphaFoldDB" id="A0A178MIM3"/>
<dbReference type="Gene3D" id="3.30.565.10">
    <property type="entry name" value="Histidine kinase-like ATPase, C-terminal domain"/>
    <property type="match status" value="1"/>
</dbReference>
<evidence type="ECO:0000259" key="8">
    <source>
        <dbReference type="PROSITE" id="PS50112"/>
    </source>
</evidence>
<dbReference type="GO" id="GO:0000155">
    <property type="term" value="F:phosphorelay sensor kinase activity"/>
    <property type="evidence" value="ECO:0007669"/>
    <property type="project" value="InterPro"/>
</dbReference>
<protein>
    <recommendedName>
        <fullName evidence="2">histidine kinase</fullName>
        <ecNumber evidence="2">2.7.13.3</ecNumber>
    </recommendedName>
</protein>
<dbReference type="EMBL" id="LWQS01000031">
    <property type="protein sequence ID" value="OAN48449.1"/>
    <property type="molecule type" value="Genomic_DNA"/>
</dbReference>
<dbReference type="PANTHER" id="PTHR43065:SF50">
    <property type="entry name" value="HISTIDINE KINASE"/>
    <property type="match status" value="1"/>
</dbReference>
<sequence>MNELPAIVTQAPYAAFLLEPSGRIADCNAAAAALFGMAPAELCGRQFVTLLDPFSIAKAQTMLAQTIHNGGVQHWELVHRRGGAAPLLLGYTTWPIRDADGAITGIVALGLDLGPTVALTAQLAETNQRLESALKQLERAHADLKAAQTQLVQSEKMRSLGQLVAGVAHEINTPLGYVANNLAFLAERLPALRTAPTDELSWRDVADAIHESQIGIERIAAIVRALRAFARPDEAQLVPADVNEGLASTVRMVRAVSGPRIVIREEYSDVPPLLCHPGELNQVFLNLLMNAVHACRGAGTVTVQTASDGNAITVTISDTGIGMEAATIARLGEPFFTTWPDGGGTGLGLAISREIVTRHGGHLHFQSEPGRGTTVKVALPLQRGDP</sequence>
<dbReference type="Pfam" id="PF02518">
    <property type="entry name" value="HATPase_c"/>
    <property type="match status" value="1"/>
</dbReference>
<dbReference type="SMART" id="SM00387">
    <property type="entry name" value="HATPase_c"/>
    <property type="match status" value="1"/>
</dbReference>
<dbReference type="InterPro" id="IPR013656">
    <property type="entry name" value="PAS_4"/>
</dbReference>
<dbReference type="PROSITE" id="PS50109">
    <property type="entry name" value="HIS_KIN"/>
    <property type="match status" value="1"/>
</dbReference>
<dbReference type="PROSITE" id="PS50112">
    <property type="entry name" value="PAS"/>
    <property type="match status" value="1"/>
</dbReference>
<dbReference type="OrthoDB" id="9784397at2"/>
<evidence type="ECO:0000256" key="3">
    <source>
        <dbReference type="ARBA" id="ARBA00022553"/>
    </source>
</evidence>
<organism evidence="9 10">
    <name type="scientific">Chloroflexus islandicus</name>
    <dbReference type="NCBI Taxonomy" id="1707952"/>
    <lineage>
        <taxon>Bacteria</taxon>
        <taxon>Bacillati</taxon>
        <taxon>Chloroflexota</taxon>
        <taxon>Chloroflexia</taxon>
        <taxon>Chloroflexales</taxon>
        <taxon>Chloroflexineae</taxon>
        <taxon>Chloroflexaceae</taxon>
        <taxon>Chloroflexus</taxon>
    </lineage>
</organism>
<accession>A0A178MIM3</accession>
<dbReference type="CDD" id="cd00082">
    <property type="entry name" value="HisKA"/>
    <property type="match status" value="1"/>
</dbReference>
<keyword evidence="3" id="KW-0597">Phosphoprotein</keyword>
<dbReference type="Pfam" id="PF00512">
    <property type="entry name" value="HisKA"/>
    <property type="match status" value="1"/>
</dbReference>
<name>A0A178MIM3_9CHLR</name>